<dbReference type="Proteomes" id="UP000076268">
    <property type="component" value="Unassembled WGS sequence"/>
</dbReference>
<dbReference type="GO" id="GO:0043720">
    <property type="term" value="F:3-keto-5-aminohexanoate cleavage activity"/>
    <property type="evidence" value="ECO:0007669"/>
    <property type="project" value="InterPro"/>
</dbReference>
<protein>
    <submittedName>
        <fullName evidence="5">3-keto-5-aminohexanoate cleavage protein</fullName>
    </submittedName>
</protein>
<dbReference type="InterPro" id="IPR008567">
    <property type="entry name" value="BKACE"/>
</dbReference>
<dbReference type="Pfam" id="PF05853">
    <property type="entry name" value="BKACE"/>
    <property type="match status" value="1"/>
</dbReference>
<comment type="caution">
    <text evidence="5">The sequence shown here is derived from an EMBL/GenBank/DDBJ whole genome shotgun (WGS) entry which is preliminary data.</text>
</comment>
<keyword evidence="6" id="KW-1185">Reference proteome</keyword>
<proteinExistence type="predicted"/>
<evidence type="ECO:0000256" key="1">
    <source>
        <dbReference type="ARBA" id="ARBA00001947"/>
    </source>
</evidence>
<dbReference type="STRING" id="1794912.AXX12_08480"/>
<dbReference type="InterPro" id="IPR013785">
    <property type="entry name" value="Aldolase_TIM"/>
</dbReference>
<reference evidence="5 6" key="1">
    <citation type="submission" date="2016-02" db="EMBL/GenBank/DDBJ databases">
        <title>Anaerosporomusa subterraneum gen. nov., sp. nov., a spore-forming obligate anaerobe isolated from saprolite.</title>
        <authorList>
            <person name="Choi J.K."/>
            <person name="Shah M."/>
            <person name="Yee N."/>
        </authorList>
    </citation>
    <scope>NUCLEOTIDE SEQUENCE [LARGE SCALE GENOMIC DNA]</scope>
    <source>
        <strain evidence="5 6">RU4</strain>
    </source>
</reference>
<evidence type="ECO:0000313" key="6">
    <source>
        <dbReference type="Proteomes" id="UP000076268"/>
    </source>
</evidence>
<keyword evidence="3" id="KW-0479">Metal-binding</keyword>
<evidence type="ECO:0000256" key="2">
    <source>
        <dbReference type="ARBA" id="ARBA00022679"/>
    </source>
</evidence>
<organism evidence="5 6">
    <name type="scientific">Anaerosporomusa subterranea</name>
    <dbReference type="NCBI Taxonomy" id="1794912"/>
    <lineage>
        <taxon>Bacteria</taxon>
        <taxon>Bacillati</taxon>
        <taxon>Bacillota</taxon>
        <taxon>Negativicutes</taxon>
        <taxon>Acetonemataceae</taxon>
        <taxon>Anaerosporomusa</taxon>
    </lineage>
</organism>
<dbReference type="RefSeq" id="WP_066241971.1">
    <property type="nucleotide sequence ID" value="NZ_LSGP01000017.1"/>
</dbReference>
<dbReference type="PANTHER" id="PTHR37418:SF2">
    <property type="entry name" value="3-KETO-5-AMINOHEXANOATE CLEAVAGE ENZYME"/>
    <property type="match status" value="1"/>
</dbReference>
<keyword evidence="2" id="KW-0808">Transferase</keyword>
<evidence type="ECO:0000256" key="3">
    <source>
        <dbReference type="ARBA" id="ARBA00022723"/>
    </source>
</evidence>
<dbReference type="PANTHER" id="PTHR37418">
    <property type="entry name" value="3-KETO-5-AMINOHEXANOATE CLEAVAGE ENZYME-RELATED"/>
    <property type="match status" value="1"/>
</dbReference>
<dbReference type="AlphaFoldDB" id="A0A154BRD3"/>
<gene>
    <name evidence="5" type="ORF">AXX12_08480</name>
</gene>
<name>A0A154BRD3_ANASB</name>
<comment type="cofactor">
    <cofactor evidence="1">
        <name>Zn(2+)</name>
        <dbReference type="ChEBI" id="CHEBI:29105"/>
    </cofactor>
</comment>
<accession>A0A154BRD3</accession>
<dbReference type="EMBL" id="LSGP01000017">
    <property type="protein sequence ID" value="KYZ76459.1"/>
    <property type="molecule type" value="Genomic_DNA"/>
</dbReference>
<sequence>MAIPNSKRIISCAITGSIHVPSMSPYLPITPDEIAQNAIDAASAGAAIVHIHARNPETGQPSPDMNLYRQIIEKIRAKNEDVMICITTGGGAGMTVEQRAAVIPEFKPELASMNAGSINWGLFPAKEKIKEFKFPWESQMLDMTKNFVFENTFAAMEKVCKIMSENGTKPELEVYDTGHLYNIAYLIQAGIVKPPITMQFVTGILGGISSTPYDIMNLHTTAERLFGKGQYAWSVIGAGKAEYPAAIMALILGGHVRVGLEDNLYLGKGTLAKNNAQLVEKMARIMGELDLEPATPQEARELLGLPRK</sequence>
<dbReference type="GO" id="GO:0046872">
    <property type="term" value="F:metal ion binding"/>
    <property type="evidence" value="ECO:0007669"/>
    <property type="project" value="UniProtKB-KW"/>
</dbReference>
<evidence type="ECO:0000313" key="5">
    <source>
        <dbReference type="EMBL" id="KYZ76459.1"/>
    </source>
</evidence>
<dbReference type="OrthoDB" id="63399at2"/>
<evidence type="ECO:0000256" key="4">
    <source>
        <dbReference type="ARBA" id="ARBA00022833"/>
    </source>
</evidence>
<dbReference type="Gene3D" id="3.20.20.70">
    <property type="entry name" value="Aldolase class I"/>
    <property type="match status" value="1"/>
</dbReference>
<keyword evidence="4" id="KW-0862">Zinc</keyword>